<organism evidence="2 3">
    <name type="scientific">Raphidocelis subcapitata</name>
    <dbReference type="NCBI Taxonomy" id="307507"/>
    <lineage>
        <taxon>Eukaryota</taxon>
        <taxon>Viridiplantae</taxon>
        <taxon>Chlorophyta</taxon>
        <taxon>core chlorophytes</taxon>
        <taxon>Chlorophyceae</taxon>
        <taxon>CS clade</taxon>
        <taxon>Sphaeropleales</taxon>
        <taxon>Selenastraceae</taxon>
        <taxon>Raphidocelis</taxon>
    </lineage>
</organism>
<dbReference type="STRING" id="307507.A0A2V0NSZ3"/>
<gene>
    <name evidence="2" type="ORF">Rsub_03099</name>
</gene>
<feature type="compositionally biased region" description="Low complexity" evidence="1">
    <location>
        <begin position="408"/>
        <end position="442"/>
    </location>
</feature>
<feature type="region of interest" description="Disordered" evidence="1">
    <location>
        <begin position="47"/>
        <end position="79"/>
    </location>
</feature>
<feature type="compositionally biased region" description="Pro residues" evidence="1">
    <location>
        <begin position="53"/>
        <end position="72"/>
    </location>
</feature>
<feature type="compositionally biased region" description="Pro residues" evidence="1">
    <location>
        <begin position="357"/>
        <end position="372"/>
    </location>
</feature>
<sequence>MLALGFGAGKLLVWTGAQVCRAALNRRRPLPEACALQGPQLALAPPLLALPSPAEPPPLVEPPPPLAPPAAAEPPSSAGDDLIVDLLVGINLREDAAAKGGDDTSAGEPDAAPHLPAFSIEGDESPPVSRSDSAGSSSSGSDGDASVSPPGLDLLLACDGEAAEGGRLNDSSSDSSDSEDDCWLPLPPFDVAAQQAARAQPPSPPQRQPASEAQPPALPAACPPAAPPASPSPQTNAPTKLPPCLEVKVPTPPAPPSDPPAPPSPPQRQPASDASRRCCERALYPHRSRQSRATPARTPPAASPLANPRRAGRNAALLDAAPVQQPTRTALPVPARAKALPTRPAKVAPKPVAKPALPKPAPLKPPARPPPKVAFGSSIAPKPSRPITHVKATAASKPMPACTKPKKTSPNPKPAAVNPKPHTAVTAPPAARSSLRSPPAKH</sequence>
<feature type="compositionally biased region" description="Low complexity" evidence="1">
    <location>
        <begin position="343"/>
        <end position="356"/>
    </location>
</feature>
<dbReference type="Proteomes" id="UP000247498">
    <property type="component" value="Unassembled WGS sequence"/>
</dbReference>
<feature type="region of interest" description="Disordered" evidence="1">
    <location>
        <begin position="98"/>
        <end position="442"/>
    </location>
</feature>
<accession>A0A2V0NSZ3</accession>
<reference evidence="2 3" key="1">
    <citation type="journal article" date="2018" name="Sci. Rep.">
        <title>Raphidocelis subcapitata (=Pseudokirchneriella subcapitata) provides an insight into genome evolution and environmental adaptations in the Sphaeropleales.</title>
        <authorList>
            <person name="Suzuki S."/>
            <person name="Yamaguchi H."/>
            <person name="Nakajima N."/>
            <person name="Kawachi M."/>
        </authorList>
    </citation>
    <scope>NUCLEOTIDE SEQUENCE [LARGE SCALE GENOMIC DNA]</scope>
    <source>
        <strain evidence="2 3">NIES-35</strain>
    </source>
</reference>
<evidence type="ECO:0000256" key="1">
    <source>
        <dbReference type="SAM" id="MobiDB-lite"/>
    </source>
</evidence>
<name>A0A2V0NSZ3_9CHLO</name>
<comment type="caution">
    <text evidence="2">The sequence shown here is derived from an EMBL/GenBank/DDBJ whole genome shotgun (WGS) entry which is preliminary data.</text>
</comment>
<evidence type="ECO:0000313" key="2">
    <source>
        <dbReference type="EMBL" id="GBF90798.1"/>
    </source>
</evidence>
<dbReference type="InParanoid" id="A0A2V0NSZ3"/>
<dbReference type="EMBL" id="BDRX01000019">
    <property type="protein sequence ID" value="GBF90798.1"/>
    <property type="molecule type" value="Genomic_DNA"/>
</dbReference>
<protein>
    <submittedName>
        <fullName evidence="2">Uncharacterized protein</fullName>
    </submittedName>
</protein>
<dbReference type="AlphaFoldDB" id="A0A2V0NSZ3"/>
<keyword evidence="3" id="KW-1185">Reference proteome</keyword>
<feature type="compositionally biased region" description="Pro residues" evidence="1">
    <location>
        <begin position="250"/>
        <end position="268"/>
    </location>
</feature>
<feature type="compositionally biased region" description="Low complexity" evidence="1">
    <location>
        <begin position="125"/>
        <end position="151"/>
    </location>
</feature>
<feature type="compositionally biased region" description="Pro residues" evidence="1">
    <location>
        <begin position="216"/>
        <end position="231"/>
    </location>
</feature>
<evidence type="ECO:0000313" key="3">
    <source>
        <dbReference type="Proteomes" id="UP000247498"/>
    </source>
</evidence>
<proteinExistence type="predicted"/>